<comment type="caution">
    <text evidence="3">The sequence shown here is derived from an EMBL/GenBank/DDBJ whole genome shotgun (WGS) entry which is preliminary data.</text>
</comment>
<sequence>MLQPRVLPKVLEQANTDGVKTTLLMNINGSLLSSAGNEDKQNEKLVGAIISNIWTSYRKVGEAAFNPNFKQSKVNMNQSQEYDDEYEGDARDVEEQDENAEKLQCMILELGTRRVAVMGVSKRVVLCLIADKTVELGMLKAKATWVCDYLIKPFEMIEDVDDL</sequence>
<proteinExistence type="inferred from homology"/>
<dbReference type="AlphaFoldDB" id="A0AAW2YJ73"/>
<dbReference type="GO" id="GO:0032008">
    <property type="term" value="P:positive regulation of TOR signaling"/>
    <property type="evidence" value="ECO:0007669"/>
    <property type="project" value="InterPro"/>
</dbReference>
<protein>
    <submittedName>
        <fullName evidence="3">Ragulator complex protein LAMTOR</fullName>
    </submittedName>
</protein>
<dbReference type="Pfam" id="PF03259">
    <property type="entry name" value="Robl_LC7"/>
    <property type="match status" value="1"/>
</dbReference>
<evidence type="ECO:0000313" key="4">
    <source>
        <dbReference type="Proteomes" id="UP001431209"/>
    </source>
</evidence>
<dbReference type="Proteomes" id="UP001431209">
    <property type="component" value="Unassembled WGS sequence"/>
</dbReference>
<dbReference type="GO" id="GO:0005085">
    <property type="term" value="F:guanyl-nucleotide exchange factor activity"/>
    <property type="evidence" value="ECO:0007669"/>
    <property type="project" value="InterPro"/>
</dbReference>
<comment type="similarity">
    <text evidence="1">Belongs to the GAMAD family.</text>
</comment>
<feature type="domain" description="Roadblock/LAMTOR2" evidence="2">
    <location>
        <begin position="11"/>
        <end position="77"/>
    </location>
</feature>
<reference evidence="3 4" key="1">
    <citation type="submission" date="2024-03" db="EMBL/GenBank/DDBJ databases">
        <title>The Acrasis kona genome and developmental transcriptomes reveal deep origins of eukaryotic multicellular pathways.</title>
        <authorList>
            <person name="Sheikh S."/>
            <person name="Fu C.-J."/>
            <person name="Brown M.W."/>
            <person name="Baldauf S.L."/>
        </authorList>
    </citation>
    <scope>NUCLEOTIDE SEQUENCE [LARGE SCALE GENOMIC DNA]</scope>
    <source>
        <strain evidence="3 4">ATCC MYA-3509</strain>
    </source>
</reference>
<evidence type="ECO:0000313" key="3">
    <source>
        <dbReference type="EMBL" id="KAL0477094.1"/>
    </source>
</evidence>
<organism evidence="3 4">
    <name type="scientific">Acrasis kona</name>
    <dbReference type="NCBI Taxonomy" id="1008807"/>
    <lineage>
        <taxon>Eukaryota</taxon>
        <taxon>Discoba</taxon>
        <taxon>Heterolobosea</taxon>
        <taxon>Tetramitia</taxon>
        <taxon>Eutetramitia</taxon>
        <taxon>Acrasidae</taxon>
        <taxon>Acrasis</taxon>
    </lineage>
</organism>
<name>A0AAW2YJ73_9EUKA</name>
<dbReference type="InterPro" id="IPR004942">
    <property type="entry name" value="Roadblock/LAMTOR2_dom"/>
</dbReference>
<dbReference type="Gene3D" id="3.30.450.30">
    <property type="entry name" value="Dynein light chain 2a, cytoplasmic"/>
    <property type="match status" value="1"/>
</dbReference>
<gene>
    <name evidence="3" type="ORF">AKO1_006303</name>
</gene>
<evidence type="ECO:0000256" key="1">
    <source>
        <dbReference type="ARBA" id="ARBA00007191"/>
    </source>
</evidence>
<dbReference type="SUPFAM" id="SSF103196">
    <property type="entry name" value="Roadblock/LC7 domain"/>
    <property type="match status" value="2"/>
</dbReference>
<evidence type="ECO:0000259" key="2">
    <source>
        <dbReference type="Pfam" id="PF03259"/>
    </source>
</evidence>
<dbReference type="PANTHER" id="PTHR13323">
    <property type="entry name" value="LATE ENDOSOMAL/LYSOSOMAL MP1 INTERACTING PROTEIN"/>
    <property type="match status" value="1"/>
</dbReference>
<accession>A0AAW2YJ73</accession>
<dbReference type="EMBL" id="JAOPGA020000142">
    <property type="protein sequence ID" value="KAL0477094.1"/>
    <property type="molecule type" value="Genomic_DNA"/>
</dbReference>
<keyword evidence="4" id="KW-1185">Reference proteome</keyword>
<dbReference type="GO" id="GO:0060090">
    <property type="term" value="F:molecular adaptor activity"/>
    <property type="evidence" value="ECO:0007669"/>
    <property type="project" value="InterPro"/>
</dbReference>
<dbReference type="InterPro" id="IPR037587">
    <property type="entry name" value="LAMTOR2-like"/>
</dbReference>